<dbReference type="PROSITE" id="PS50887">
    <property type="entry name" value="GGDEF"/>
    <property type="match status" value="1"/>
</dbReference>
<dbReference type="PANTHER" id="PTHR33121">
    <property type="entry name" value="CYCLIC DI-GMP PHOSPHODIESTERASE PDEF"/>
    <property type="match status" value="1"/>
</dbReference>
<evidence type="ECO:0000313" key="4">
    <source>
        <dbReference type="Proteomes" id="UP000266305"/>
    </source>
</evidence>
<dbReference type="SMART" id="SM00052">
    <property type="entry name" value="EAL"/>
    <property type="match status" value="1"/>
</dbReference>
<name>A0AAX1UKY3_CERSP</name>
<dbReference type="InterPro" id="IPR000160">
    <property type="entry name" value="GGDEF_dom"/>
</dbReference>
<dbReference type="SUPFAM" id="SSF55073">
    <property type="entry name" value="Nucleotide cyclase"/>
    <property type="match status" value="1"/>
</dbReference>
<dbReference type="Gene3D" id="3.30.70.270">
    <property type="match status" value="1"/>
</dbReference>
<dbReference type="AlphaFoldDB" id="A0AAX1UKY3"/>
<evidence type="ECO:0000259" key="1">
    <source>
        <dbReference type="PROSITE" id="PS50883"/>
    </source>
</evidence>
<protein>
    <submittedName>
        <fullName evidence="3">GGDEF domain-containing protein</fullName>
    </submittedName>
</protein>
<dbReference type="Pfam" id="PF00990">
    <property type="entry name" value="GGDEF"/>
    <property type="match status" value="1"/>
</dbReference>
<dbReference type="Gene3D" id="3.20.20.450">
    <property type="entry name" value="EAL domain"/>
    <property type="match status" value="1"/>
</dbReference>
<dbReference type="PANTHER" id="PTHR33121:SF70">
    <property type="entry name" value="SIGNALING PROTEIN YKOW"/>
    <property type="match status" value="1"/>
</dbReference>
<dbReference type="Proteomes" id="UP000266305">
    <property type="component" value="Unassembled WGS sequence"/>
</dbReference>
<dbReference type="GO" id="GO:0071111">
    <property type="term" value="F:cyclic-guanylate-specific phosphodiesterase activity"/>
    <property type="evidence" value="ECO:0007669"/>
    <property type="project" value="InterPro"/>
</dbReference>
<proteinExistence type="predicted"/>
<dbReference type="Pfam" id="PF00563">
    <property type="entry name" value="EAL"/>
    <property type="match status" value="1"/>
</dbReference>
<evidence type="ECO:0000313" key="3">
    <source>
        <dbReference type="EMBL" id="RHZ94934.1"/>
    </source>
</evidence>
<gene>
    <name evidence="3" type="ORF">D1114_10890</name>
</gene>
<dbReference type="InterPro" id="IPR043128">
    <property type="entry name" value="Rev_trsase/Diguanyl_cyclase"/>
</dbReference>
<accession>A0AAX1UKY3</accession>
<dbReference type="InterPro" id="IPR001633">
    <property type="entry name" value="EAL_dom"/>
</dbReference>
<comment type="caution">
    <text evidence="3">The sequence shown here is derived from an EMBL/GenBank/DDBJ whole genome shotgun (WGS) entry which is preliminary data.</text>
</comment>
<dbReference type="PROSITE" id="PS50883">
    <property type="entry name" value="EAL"/>
    <property type="match status" value="1"/>
</dbReference>
<feature type="domain" description="GGDEF" evidence="2">
    <location>
        <begin position="94"/>
        <end position="230"/>
    </location>
</feature>
<reference evidence="3 4" key="1">
    <citation type="submission" date="2018-08" db="EMBL/GenBank/DDBJ databases">
        <title>Draft genome sequence of Rhodobacter sphaeroides FY.</title>
        <authorList>
            <person name="Rayyan A."/>
            <person name="Meyer T.E."/>
            <person name="Kyndt J.A."/>
        </authorList>
    </citation>
    <scope>NUCLEOTIDE SEQUENCE [LARGE SCALE GENOMIC DNA]</scope>
    <source>
        <strain evidence="3 4">FY</strain>
    </source>
</reference>
<feature type="domain" description="EAL" evidence="1">
    <location>
        <begin position="239"/>
        <end position="494"/>
    </location>
</feature>
<sequence length="508" mass="54794">MQLSGRSSSGLRRAGQLLRRPEVLAFLPALSLLAYWLGGERTLVFVALGLPLFYATAGAFRPAAPSVTPDGLALRPQVIASLDRMLQDRESTGRTTACLVLQFDGMDKLLDRHGRAAQSEVLARCCDRLCSALREGDTVARLEGGGLAVALHPVRRLDLQSVVLLAGRLQTAIAAPISVEGTRIHVTCSIGFCLAERTPAPTGRALLDAAQVAADEASRNGPGAVRAYALGMSRNRADRDAYRGLLETALDTGQFTGWFQPQIRTEDGAVGGFEVLSRWQHPERGLLLPQDFLPAIERAGLSERLGEVMLFQALTALRHWDRAGLCVPCVAVNFSATDLRNPRLVDRLKWELDRFELTPARLSIEILETVVAEGASDVVVHNIAGLSACGFGVDLDDFGTGHASITTIRRFALRRLKIDRSFVTRADSDAAQRTMLAAIISMARQLGLETLAEGVETPGELATLTALGCGYLQGYAIARPMPLSDATAWLENRRVRLPLAARCATPGS</sequence>
<evidence type="ECO:0000259" key="2">
    <source>
        <dbReference type="PROSITE" id="PS50887"/>
    </source>
</evidence>
<organism evidence="3 4">
    <name type="scientific">Cereibacter sphaeroides</name>
    <name type="common">Rhodobacter sphaeroides</name>
    <dbReference type="NCBI Taxonomy" id="1063"/>
    <lineage>
        <taxon>Bacteria</taxon>
        <taxon>Pseudomonadati</taxon>
        <taxon>Pseudomonadota</taxon>
        <taxon>Alphaproteobacteria</taxon>
        <taxon>Rhodobacterales</taxon>
        <taxon>Paracoccaceae</taxon>
        <taxon>Cereibacter</taxon>
    </lineage>
</organism>
<dbReference type="SUPFAM" id="SSF141868">
    <property type="entry name" value="EAL domain-like"/>
    <property type="match status" value="1"/>
</dbReference>
<dbReference type="InterPro" id="IPR035919">
    <property type="entry name" value="EAL_sf"/>
</dbReference>
<dbReference type="InterPro" id="IPR029787">
    <property type="entry name" value="Nucleotide_cyclase"/>
</dbReference>
<dbReference type="CDD" id="cd01948">
    <property type="entry name" value="EAL"/>
    <property type="match status" value="1"/>
</dbReference>
<dbReference type="RefSeq" id="WP_119000170.1">
    <property type="nucleotide sequence ID" value="NZ_QWGP01000010.1"/>
</dbReference>
<dbReference type="SMART" id="SM00267">
    <property type="entry name" value="GGDEF"/>
    <property type="match status" value="1"/>
</dbReference>
<dbReference type="EMBL" id="QWGP01000010">
    <property type="protein sequence ID" value="RHZ94934.1"/>
    <property type="molecule type" value="Genomic_DNA"/>
</dbReference>
<dbReference type="InterPro" id="IPR050706">
    <property type="entry name" value="Cyclic-di-GMP_PDE-like"/>
</dbReference>